<dbReference type="EMBL" id="SPQQ01000001">
    <property type="protein sequence ID" value="TGE39571.1"/>
    <property type="molecule type" value="Genomic_DNA"/>
</dbReference>
<dbReference type="InterPro" id="IPR051922">
    <property type="entry name" value="Bact_Sporulation_Assoc"/>
</dbReference>
<organism evidence="2 3">
    <name type="scientific">Desulfosporosinus fructosivorans</name>
    <dbReference type="NCBI Taxonomy" id="2018669"/>
    <lineage>
        <taxon>Bacteria</taxon>
        <taxon>Bacillati</taxon>
        <taxon>Bacillota</taxon>
        <taxon>Clostridia</taxon>
        <taxon>Eubacteriales</taxon>
        <taxon>Desulfitobacteriaceae</taxon>
        <taxon>Desulfosporosinus</taxon>
    </lineage>
</organism>
<dbReference type="GO" id="GO:0009253">
    <property type="term" value="P:peptidoglycan catabolic process"/>
    <property type="evidence" value="ECO:0007669"/>
    <property type="project" value="InterPro"/>
</dbReference>
<dbReference type="Proteomes" id="UP000298460">
    <property type="component" value="Unassembled WGS sequence"/>
</dbReference>
<proteinExistence type="predicted"/>
<dbReference type="InterPro" id="IPR007253">
    <property type="entry name" value="Cell_wall-bd_2"/>
</dbReference>
<dbReference type="Pfam" id="PF04122">
    <property type="entry name" value="CW_binding_2"/>
    <property type="match status" value="3"/>
</dbReference>
<feature type="domain" description="MurNAc-LAA" evidence="1">
    <location>
        <begin position="410"/>
        <end position="523"/>
    </location>
</feature>
<protein>
    <submittedName>
        <fullName evidence="2">N-acetylmuramoyl-L-alanine amidase</fullName>
    </submittedName>
</protein>
<gene>
    <name evidence="2" type="ORF">E4K67_00725</name>
</gene>
<comment type="caution">
    <text evidence="2">The sequence shown here is derived from an EMBL/GenBank/DDBJ whole genome shotgun (WGS) entry which is preliminary data.</text>
</comment>
<sequence>MAKIKWKLIGLLVFGLGFLLGFQNPANASLGLETSRISGVRQIDTAIEVSKIGWQQADTVLLANCDHFPDALVAAPLSHKLDAPILLTPASGVDAKVLQEIKRLGAKKVILLGGEAALTPKVVSDIRNAGLGEPERIAGYDQFETAQKVAERVGAQGKIILVSGEQFPDALSISAYAGTTQTPILLTSAKKMPETTRQAINSLQEKGDLKTIVIGGEAVVSSASLSSVKDVQRIFGNDRYETASNVYEFARDTLIARTTYLVTGENFPDALAAGGLAAKQRAGIVMAQRTTLPGSTYAVLSKPTDVPTKVVIVGGLAVLTDNVKGILEGTVQPDFLLAGLTIVIDPGHGGPDTGAIGPAGTYEKRNNLAIGLSIAGLLRSAGAQVIMTRSTDVTPAEGTYSELSDLQARVKIANDQNADLYISLHNDAFSNPDVGGITTYYSSASPVTDESKDLATSIQSELVKAVSLNSRGVKDAAFYVIKNTKMPAVLVEIGFISNPTEEQLLGTPDFIQKAALGVYQGILRYKGY</sequence>
<evidence type="ECO:0000259" key="1">
    <source>
        <dbReference type="SMART" id="SM00646"/>
    </source>
</evidence>
<accession>A0A4Z0R8S4</accession>
<evidence type="ECO:0000313" key="3">
    <source>
        <dbReference type="Proteomes" id="UP000298460"/>
    </source>
</evidence>
<dbReference type="Gene3D" id="3.40.630.40">
    <property type="entry name" value="Zn-dependent exopeptidases"/>
    <property type="match status" value="1"/>
</dbReference>
<dbReference type="AlphaFoldDB" id="A0A4Z0R8S4"/>
<name>A0A4Z0R8S4_9FIRM</name>
<dbReference type="CDD" id="cd02696">
    <property type="entry name" value="MurNAc-LAA"/>
    <property type="match status" value="1"/>
</dbReference>
<dbReference type="PANTHER" id="PTHR30032:SF1">
    <property type="entry name" value="N-ACETYLMURAMOYL-L-ALANINE AMIDASE LYTC"/>
    <property type="match status" value="1"/>
</dbReference>
<dbReference type="RefSeq" id="WP_135544511.1">
    <property type="nucleotide sequence ID" value="NZ_SPQQ01000001.1"/>
</dbReference>
<dbReference type="SMART" id="SM00646">
    <property type="entry name" value="Ami_3"/>
    <property type="match status" value="1"/>
</dbReference>
<evidence type="ECO:0000313" key="2">
    <source>
        <dbReference type="EMBL" id="TGE39571.1"/>
    </source>
</evidence>
<dbReference type="SUPFAM" id="SSF53187">
    <property type="entry name" value="Zn-dependent exopeptidases"/>
    <property type="match status" value="1"/>
</dbReference>
<keyword evidence="3" id="KW-1185">Reference proteome</keyword>
<dbReference type="Pfam" id="PF01520">
    <property type="entry name" value="Amidase_3"/>
    <property type="match status" value="1"/>
</dbReference>
<dbReference type="GO" id="GO:0008745">
    <property type="term" value="F:N-acetylmuramoyl-L-alanine amidase activity"/>
    <property type="evidence" value="ECO:0007669"/>
    <property type="project" value="InterPro"/>
</dbReference>
<dbReference type="InterPro" id="IPR002508">
    <property type="entry name" value="MurNAc-LAA_cat"/>
</dbReference>
<dbReference type="OrthoDB" id="9813450at2"/>
<reference evidence="2 3" key="1">
    <citation type="submission" date="2019-03" db="EMBL/GenBank/DDBJ databases">
        <title>Draft Genome Sequence of Desulfosporosinus fructosivorans Strain 63.6F, Isolated from Marine Sediment in the Baltic Sea.</title>
        <authorList>
            <person name="Hausmann B."/>
            <person name="Vandieken V."/>
            <person name="Pjevac P."/>
            <person name="Schreck K."/>
            <person name="Herbold C.W."/>
            <person name="Loy A."/>
        </authorList>
    </citation>
    <scope>NUCLEOTIDE SEQUENCE [LARGE SCALE GENOMIC DNA]</scope>
    <source>
        <strain evidence="2 3">63.6F</strain>
    </source>
</reference>
<dbReference type="Gene3D" id="3.40.50.12090">
    <property type="match status" value="2"/>
</dbReference>
<dbReference type="PANTHER" id="PTHR30032">
    <property type="entry name" value="N-ACETYLMURAMOYL-L-ALANINE AMIDASE-RELATED"/>
    <property type="match status" value="1"/>
</dbReference>